<keyword evidence="4" id="KW-1185">Reference proteome</keyword>
<dbReference type="EMBL" id="WFLM01000001">
    <property type="protein sequence ID" value="KAB8040491.1"/>
    <property type="molecule type" value="Genomic_DNA"/>
</dbReference>
<evidence type="ECO:0000313" key="3">
    <source>
        <dbReference type="EMBL" id="KAB8040491.1"/>
    </source>
</evidence>
<organism evidence="3 4">
    <name type="scientific">Silvanigrella paludirubra</name>
    <dbReference type="NCBI Taxonomy" id="2499159"/>
    <lineage>
        <taxon>Bacteria</taxon>
        <taxon>Pseudomonadati</taxon>
        <taxon>Bdellovibrionota</taxon>
        <taxon>Oligoflexia</taxon>
        <taxon>Silvanigrellales</taxon>
        <taxon>Silvanigrellaceae</taxon>
        <taxon>Silvanigrella</taxon>
    </lineage>
</organism>
<reference evidence="3 4" key="1">
    <citation type="submission" date="2019-10" db="EMBL/GenBank/DDBJ databases">
        <title>New species of Slilvanegrellaceae.</title>
        <authorList>
            <person name="Pitt A."/>
            <person name="Hahn M.W."/>
        </authorList>
    </citation>
    <scope>NUCLEOTIDE SEQUENCE [LARGE SCALE GENOMIC DNA]</scope>
    <source>
        <strain evidence="3 4">SP-Ram-0.45-NSY-1</strain>
    </source>
</reference>
<evidence type="ECO:0000256" key="1">
    <source>
        <dbReference type="ARBA" id="ARBA00022723"/>
    </source>
</evidence>
<dbReference type="GO" id="GO:0050313">
    <property type="term" value="F:sulfur dioxygenase activity"/>
    <property type="evidence" value="ECO:0007669"/>
    <property type="project" value="InterPro"/>
</dbReference>
<dbReference type="Proteomes" id="UP000437748">
    <property type="component" value="Unassembled WGS sequence"/>
</dbReference>
<dbReference type="OrthoDB" id="5293247at2"/>
<dbReference type="PANTHER" id="PTHR43084">
    <property type="entry name" value="PERSULFIDE DIOXYGENASE ETHE1"/>
    <property type="match status" value="1"/>
</dbReference>
<dbReference type="Pfam" id="PF00753">
    <property type="entry name" value="Lactamase_B"/>
    <property type="match status" value="1"/>
</dbReference>
<dbReference type="CDD" id="cd07724">
    <property type="entry name" value="POD-like_MBL-fold"/>
    <property type="match status" value="1"/>
</dbReference>
<dbReference type="InterPro" id="IPR051682">
    <property type="entry name" value="Mito_Persulfide_Diox"/>
</dbReference>
<dbReference type="SMART" id="SM00849">
    <property type="entry name" value="Lactamase_B"/>
    <property type="match status" value="1"/>
</dbReference>
<comment type="caution">
    <text evidence="3">The sequence shown here is derived from an EMBL/GenBank/DDBJ whole genome shotgun (WGS) entry which is preliminary data.</text>
</comment>
<protein>
    <submittedName>
        <fullName evidence="3">MBL fold metallo-hydrolase</fullName>
    </submittedName>
</protein>
<dbReference type="PANTHER" id="PTHR43084:SF1">
    <property type="entry name" value="PERSULFIDE DIOXYGENASE ETHE1, MITOCHONDRIAL"/>
    <property type="match status" value="1"/>
</dbReference>
<dbReference type="GO" id="GO:0070813">
    <property type="term" value="P:hydrogen sulfide metabolic process"/>
    <property type="evidence" value="ECO:0007669"/>
    <property type="project" value="TreeGrafter"/>
</dbReference>
<dbReference type="AlphaFoldDB" id="A0A6N6VVY7"/>
<accession>A0A6N6VVY7</accession>
<keyword evidence="3" id="KW-0378">Hydrolase</keyword>
<dbReference type="InterPro" id="IPR001279">
    <property type="entry name" value="Metallo-B-lactamas"/>
</dbReference>
<dbReference type="SUPFAM" id="SSF56281">
    <property type="entry name" value="Metallo-hydrolase/oxidoreductase"/>
    <property type="match status" value="1"/>
</dbReference>
<dbReference type="RefSeq" id="WP_153418006.1">
    <property type="nucleotide sequence ID" value="NZ_WFLM01000001.1"/>
</dbReference>
<dbReference type="InterPro" id="IPR044528">
    <property type="entry name" value="POD-like_MBL-fold"/>
</dbReference>
<proteinExistence type="predicted"/>
<feature type="domain" description="Metallo-beta-lactamase" evidence="2">
    <location>
        <begin position="14"/>
        <end position="174"/>
    </location>
</feature>
<sequence>MGIIFRQLKDPTTSTYTYILGDSLTKEVAIIDSVRENVNEYKELLFKNDWNLKYLIETHTHADHITAIMQLKKHFPFSEVIVGKLSDATYEVTRVNDKDSRKIGGYTIQFFETPGHTKDSVSILFDNNRLMTGDCLFIGSCGRTDFQQGSIKEMYSSLQKIISLHEDTLIYPGHDYNNRFVSNIKEEKLLNKMIKLTNYDDFEKELNSWNLPPPKKISESVPANILGGLE</sequence>
<keyword evidence="1" id="KW-0479">Metal-binding</keyword>
<dbReference type="GO" id="GO:0016787">
    <property type="term" value="F:hydrolase activity"/>
    <property type="evidence" value="ECO:0007669"/>
    <property type="project" value="UniProtKB-KW"/>
</dbReference>
<dbReference type="GO" id="GO:0006749">
    <property type="term" value="P:glutathione metabolic process"/>
    <property type="evidence" value="ECO:0007669"/>
    <property type="project" value="InterPro"/>
</dbReference>
<dbReference type="Gene3D" id="3.60.15.10">
    <property type="entry name" value="Ribonuclease Z/Hydroxyacylglutathione hydrolase-like"/>
    <property type="match status" value="1"/>
</dbReference>
<evidence type="ECO:0000259" key="2">
    <source>
        <dbReference type="SMART" id="SM00849"/>
    </source>
</evidence>
<evidence type="ECO:0000313" key="4">
    <source>
        <dbReference type="Proteomes" id="UP000437748"/>
    </source>
</evidence>
<dbReference type="GO" id="GO:0046872">
    <property type="term" value="F:metal ion binding"/>
    <property type="evidence" value="ECO:0007669"/>
    <property type="project" value="UniProtKB-KW"/>
</dbReference>
<dbReference type="InterPro" id="IPR036866">
    <property type="entry name" value="RibonucZ/Hydroxyglut_hydro"/>
</dbReference>
<name>A0A6N6VVY7_9BACT</name>
<gene>
    <name evidence="3" type="ORF">GCL60_00825</name>
</gene>